<reference evidence="1 2" key="1">
    <citation type="submission" date="2018-02" db="EMBL/GenBank/DDBJ databases">
        <title>Complete genome sequence of Streptomyces dengpaensis, the producer of angucyclines.</title>
        <authorList>
            <person name="Yumei L."/>
        </authorList>
    </citation>
    <scope>NUCLEOTIDE SEQUENCE [LARGE SCALE GENOMIC DNA]</scope>
    <source>
        <strain evidence="1 2">XZHG99</strain>
    </source>
</reference>
<dbReference type="RefSeq" id="WP_099500288.1">
    <property type="nucleotide sequence ID" value="NZ_CP026652.1"/>
</dbReference>
<dbReference type="Proteomes" id="UP000238413">
    <property type="component" value="Chromosome"/>
</dbReference>
<accession>A0ABM6SYX1</accession>
<name>A0ABM6SYX1_9ACTN</name>
<proteinExistence type="predicted"/>
<sequence length="149" mass="16722">MLRVVYEATRSLGPGRVAEVRESRGLIRVRVDQDAPAEQFTEALTAALKVFLANCGWFQIWRGRIISADSPESPLTVEYEVDDKIDRLRCIEVRESCGLVKVHVSSSATTKEFVRALNPATERFLAGGQWFQLWHGEIITMDSPDSRAA</sequence>
<dbReference type="EMBL" id="CP026652">
    <property type="protein sequence ID" value="AVH59908.1"/>
    <property type="molecule type" value="Genomic_DNA"/>
</dbReference>
<protein>
    <submittedName>
        <fullName evidence="1">Uncharacterized protein</fullName>
    </submittedName>
</protein>
<gene>
    <name evidence="1" type="ORF">C4B68_33705</name>
</gene>
<organism evidence="1 2">
    <name type="scientific">Streptomyces dengpaensis</name>
    <dbReference type="NCBI Taxonomy" id="2049881"/>
    <lineage>
        <taxon>Bacteria</taxon>
        <taxon>Bacillati</taxon>
        <taxon>Actinomycetota</taxon>
        <taxon>Actinomycetes</taxon>
        <taxon>Kitasatosporales</taxon>
        <taxon>Streptomycetaceae</taxon>
        <taxon>Streptomyces</taxon>
    </lineage>
</organism>
<keyword evidence="2" id="KW-1185">Reference proteome</keyword>
<evidence type="ECO:0000313" key="2">
    <source>
        <dbReference type="Proteomes" id="UP000238413"/>
    </source>
</evidence>
<evidence type="ECO:0000313" key="1">
    <source>
        <dbReference type="EMBL" id="AVH59908.1"/>
    </source>
</evidence>